<accession>A0A0F3PQ33</accession>
<sequence>MEELEITHSLSIVVSEPNLYSEQLYSTAAIYFRGRTDETSQRVSNNHHKVDLSRRV</sequence>
<dbReference type="Proteomes" id="UP000033722">
    <property type="component" value="Unassembled WGS sequence"/>
</dbReference>
<evidence type="ECO:0000313" key="3">
    <source>
        <dbReference type="Proteomes" id="UP000033722"/>
    </source>
</evidence>
<evidence type="ECO:0000256" key="1">
    <source>
        <dbReference type="SAM" id="MobiDB-lite"/>
    </source>
</evidence>
<dbReference type="PATRIC" id="fig|1359157.3.peg.1310"/>
<evidence type="ECO:0000313" key="2">
    <source>
        <dbReference type="EMBL" id="KJV82031.1"/>
    </source>
</evidence>
<comment type="caution">
    <text evidence="2">The sequence shown here is derived from an EMBL/GenBank/DDBJ whole genome shotgun (WGS) entry which is preliminary data.</text>
</comment>
<dbReference type="AlphaFoldDB" id="A0A0F3PQ33"/>
<feature type="region of interest" description="Disordered" evidence="1">
    <location>
        <begin position="36"/>
        <end position="56"/>
    </location>
</feature>
<dbReference type="EMBL" id="LAOD01000031">
    <property type="protein sequence ID" value="KJV82031.1"/>
    <property type="molecule type" value="Genomic_DNA"/>
</dbReference>
<proteinExistence type="predicted"/>
<organism evidence="2 3">
    <name type="scientific">Anaplasma phagocytophilum str. CRT53-1</name>
    <dbReference type="NCBI Taxonomy" id="1359157"/>
    <lineage>
        <taxon>Bacteria</taxon>
        <taxon>Pseudomonadati</taxon>
        <taxon>Pseudomonadota</taxon>
        <taxon>Alphaproteobacteria</taxon>
        <taxon>Rickettsiales</taxon>
        <taxon>Anaplasmataceae</taxon>
        <taxon>Anaplasma</taxon>
        <taxon>phagocytophilum group</taxon>
    </lineage>
</organism>
<gene>
    <name evidence="2" type="ORF">APHCRT_1429</name>
</gene>
<name>A0A0F3PQ33_ANAPH</name>
<protein>
    <submittedName>
        <fullName evidence="2">Uncharacterized protein</fullName>
    </submittedName>
</protein>
<reference evidence="2 3" key="1">
    <citation type="submission" date="2015-01" db="EMBL/GenBank/DDBJ databases">
        <title>Genome Sequencing of Rickettsiales.</title>
        <authorList>
            <person name="Daugherty S.C."/>
            <person name="Su Q."/>
            <person name="Abolude K."/>
            <person name="Beier-Sexton M."/>
            <person name="Carlyon J.A."/>
            <person name="Carter R."/>
            <person name="Day N.P."/>
            <person name="Dumler S.J."/>
            <person name="Dyachenko V."/>
            <person name="Godinez A."/>
            <person name="Kurtti T.J."/>
            <person name="Lichay M."/>
            <person name="Mullins K.E."/>
            <person name="Ott S."/>
            <person name="Pappas-Brown V."/>
            <person name="Paris D.H."/>
            <person name="Patel P."/>
            <person name="Richards A.L."/>
            <person name="Sadzewicz L."/>
            <person name="Sears K."/>
            <person name="Seidman D."/>
            <person name="Sengamalay N."/>
            <person name="Stenos J."/>
            <person name="Tallon L.J."/>
            <person name="Vincent G."/>
            <person name="Fraser C.M."/>
            <person name="Munderloh U."/>
            <person name="Dunning-Hotopp J.C."/>
        </authorList>
    </citation>
    <scope>NUCLEOTIDE SEQUENCE [LARGE SCALE GENOMIC DNA]</scope>
    <source>
        <strain evidence="2 3">CRT53-1</strain>
    </source>
</reference>